<accession>A0A0G0QAQ1</accession>
<evidence type="ECO:0000313" key="3">
    <source>
        <dbReference type="Proteomes" id="UP000034325"/>
    </source>
</evidence>
<dbReference type="Proteomes" id="UP000034325">
    <property type="component" value="Unassembled WGS sequence"/>
</dbReference>
<gene>
    <name evidence="2" type="ORF">UT23_C0001G0047</name>
</gene>
<dbReference type="SUPFAM" id="SSF50475">
    <property type="entry name" value="FMN-binding split barrel"/>
    <property type="match status" value="1"/>
</dbReference>
<organism evidence="2 3">
    <name type="scientific">Candidatus Woesebacteria bacterium GW2011_GWA1_39_12</name>
    <dbReference type="NCBI Taxonomy" id="1618549"/>
    <lineage>
        <taxon>Bacteria</taxon>
        <taxon>Candidatus Woeseibacteriota</taxon>
    </lineage>
</organism>
<feature type="domain" description="Pyridoxamine 5'-phosphate oxidase N-terminal" evidence="1">
    <location>
        <begin position="9"/>
        <end position="140"/>
    </location>
</feature>
<dbReference type="Pfam" id="PF01243">
    <property type="entry name" value="PNPOx_N"/>
    <property type="match status" value="1"/>
</dbReference>
<evidence type="ECO:0000259" key="1">
    <source>
        <dbReference type="Pfam" id="PF01243"/>
    </source>
</evidence>
<dbReference type="InterPro" id="IPR011576">
    <property type="entry name" value="Pyridox_Oxase_N"/>
</dbReference>
<sequence>MTRSKIQIREDIFDFIKSNGVMTLATQSKDGPWVCTVYYGVDKNMNLYIVTDPHSIHGKDMTRNNKVAFNIYDSHQKITKPKKGVQGSGTIEIVKGILNVTKALALWHKQNPGVEKNITIKEVKKIADTKVWKIMPKYLKFFNKKLYTPDAYGIWEAGN</sequence>
<name>A0A0G0QAQ1_9BACT</name>
<dbReference type="Gene3D" id="2.30.110.10">
    <property type="entry name" value="Electron Transport, Fmn-binding Protein, Chain A"/>
    <property type="match status" value="1"/>
</dbReference>
<dbReference type="InterPro" id="IPR012349">
    <property type="entry name" value="Split_barrel_FMN-bd"/>
</dbReference>
<reference evidence="2 3" key="1">
    <citation type="journal article" date="2015" name="Nature">
        <title>rRNA introns, odd ribosomes, and small enigmatic genomes across a large radiation of phyla.</title>
        <authorList>
            <person name="Brown C.T."/>
            <person name="Hug L.A."/>
            <person name="Thomas B.C."/>
            <person name="Sharon I."/>
            <person name="Castelle C.J."/>
            <person name="Singh A."/>
            <person name="Wilkins M.J."/>
            <person name="Williams K.H."/>
            <person name="Banfield J.F."/>
        </authorList>
    </citation>
    <scope>NUCLEOTIDE SEQUENCE [LARGE SCALE GENOMIC DNA]</scope>
</reference>
<comment type="caution">
    <text evidence="2">The sequence shown here is derived from an EMBL/GenBank/DDBJ whole genome shotgun (WGS) entry which is preliminary data.</text>
</comment>
<protein>
    <recommendedName>
        <fullName evidence="1">Pyridoxamine 5'-phosphate oxidase N-terminal domain-containing protein</fullName>
    </recommendedName>
</protein>
<evidence type="ECO:0000313" key="2">
    <source>
        <dbReference type="EMBL" id="KKQ98766.1"/>
    </source>
</evidence>
<dbReference type="EMBL" id="LBWA01000001">
    <property type="protein sequence ID" value="KKQ98766.1"/>
    <property type="molecule type" value="Genomic_DNA"/>
</dbReference>
<dbReference type="AlphaFoldDB" id="A0A0G0QAQ1"/>
<proteinExistence type="predicted"/>